<feature type="region of interest" description="Disordered" evidence="1">
    <location>
        <begin position="12"/>
        <end position="70"/>
    </location>
</feature>
<reference evidence="2" key="1">
    <citation type="submission" date="2022-06" db="EMBL/GenBank/DDBJ databases">
        <title>Ornithinimicrobium JY.X270.</title>
        <authorList>
            <person name="Huang Y."/>
        </authorList>
    </citation>
    <scope>NUCLEOTIDE SEQUENCE</scope>
    <source>
        <strain evidence="2">JY.X270</strain>
    </source>
</reference>
<proteinExistence type="predicted"/>
<protein>
    <recommendedName>
        <fullName evidence="4">Peptidase C-terminal archaeal/bacterial domain-containing protein</fullName>
    </recommendedName>
</protein>
<sequence length="285" mass="29548">MAAVVVGGLAIANNNNADGDAGESTTPSPTTPEPTTPEPTTPEPTTPEPTTPEPTTPEPTTPEPTTPAVTVTPLTVGESVNGAVAAGETWLGRFDIATESTVVVSVHGEEDDDLSLSLSHTASSFQLSNDDRPEAIGGLDNHALDPALAARLIPGTYDVAIDVLSSGGGDAAFYVSVSAATDATSDVTLEGPSVEGEGWNAHFVSYYLTEGSWTFETVSETGDVVMGIVGMDDLTSYYSDDHAGQGSGSTTDAYISEWFPEGWVVVRVSEYERGAYSTVLRVVPS</sequence>
<name>A0ABY4YF17_9MICO</name>
<feature type="compositionally biased region" description="Low complexity" evidence="1">
    <location>
        <begin position="12"/>
        <end position="28"/>
    </location>
</feature>
<evidence type="ECO:0000313" key="2">
    <source>
        <dbReference type="EMBL" id="USQ75361.1"/>
    </source>
</evidence>
<evidence type="ECO:0008006" key="4">
    <source>
        <dbReference type="Google" id="ProtNLM"/>
    </source>
</evidence>
<gene>
    <name evidence="2" type="ORF">NF557_12105</name>
</gene>
<organism evidence="2 3">
    <name type="scientific">Ornithinimicrobium cryptoxanthini</name>
    <dbReference type="NCBI Taxonomy" id="2934161"/>
    <lineage>
        <taxon>Bacteria</taxon>
        <taxon>Bacillati</taxon>
        <taxon>Actinomycetota</taxon>
        <taxon>Actinomycetes</taxon>
        <taxon>Micrococcales</taxon>
        <taxon>Ornithinimicrobiaceae</taxon>
        <taxon>Ornithinimicrobium</taxon>
    </lineage>
</organism>
<accession>A0ABY4YF17</accession>
<evidence type="ECO:0000256" key="1">
    <source>
        <dbReference type="SAM" id="MobiDB-lite"/>
    </source>
</evidence>
<feature type="compositionally biased region" description="Pro residues" evidence="1">
    <location>
        <begin position="29"/>
        <end position="65"/>
    </location>
</feature>
<dbReference type="Proteomes" id="UP001056535">
    <property type="component" value="Chromosome"/>
</dbReference>
<evidence type="ECO:0000313" key="3">
    <source>
        <dbReference type="Proteomes" id="UP001056535"/>
    </source>
</evidence>
<keyword evidence="3" id="KW-1185">Reference proteome</keyword>
<dbReference type="RefSeq" id="WP_252619693.1">
    <property type="nucleotide sequence ID" value="NZ_CP099490.1"/>
</dbReference>
<dbReference type="EMBL" id="CP099490">
    <property type="protein sequence ID" value="USQ75361.1"/>
    <property type="molecule type" value="Genomic_DNA"/>
</dbReference>